<keyword evidence="4" id="KW-0443">Lipid metabolism</keyword>
<evidence type="ECO:0000259" key="5">
    <source>
        <dbReference type="Pfam" id="PF00501"/>
    </source>
</evidence>
<dbReference type="STRING" id="856736.SAMN04488058_10647"/>
<name>A0A1H6XW48_9DEIO</name>
<dbReference type="GO" id="GO:0016874">
    <property type="term" value="F:ligase activity"/>
    <property type="evidence" value="ECO:0007669"/>
    <property type="project" value="UniProtKB-KW"/>
</dbReference>
<dbReference type="PANTHER" id="PTHR43859">
    <property type="entry name" value="ACYL-ACTIVATING ENZYME"/>
    <property type="match status" value="1"/>
</dbReference>
<evidence type="ECO:0000256" key="1">
    <source>
        <dbReference type="ARBA" id="ARBA00006432"/>
    </source>
</evidence>
<evidence type="ECO:0000256" key="3">
    <source>
        <dbReference type="ARBA" id="ARBA00022832"/>
    </source>
</evidence>
<sequence length="523" mass="55207">MHLKGMVARAGAHNGKTLKTPLTPLEPMLRGLALHAARPAVQEGRQVLSYADLAGRSAQFATLLLGLGLRPGGHVVLISPNTSDALLTFHAVPLAGGVIVPLNPAFGDEALRFLLAHADPQVVLVDRAHLRRVQATLDDLRLPVVVTGAGADLAARLRLLEPHPLEVPAGLDEDSAISVNYTSGTTSDPKGVMLTHRGTLLNLSSLLYHLDLRPGCRYLHATPLAHGNGWGMAWAVTAAGGVHHMLPDAGGLRAALLGGGVTHVCASPAWLAPLLGGAALRLPRPVKLLVAGVRPHSPLLSTLQDQGFEVLHSYGLTETSALLTLNGPERAEGEPLTRQGHAMTFSGQLQVVLEDGSPVPHDGQTPGEVVIRSNQVMKGYYKNPRATRRAIKDGWLHTGDLAVVQPGGSLDILDREGDLLNLAGQPYSSAQIEAVLYRHPSVREAVVVAAPGEGGDSPCAFVTLHPGAGVEPREILSFCAPHLPPFALPGQLLLVPDLPKTASGKVLRHVLRQQARSRKTPRG</sequence>
<dbReference type="Gene3D" id="3.30.300.30">
    <property type="match status" value="1"/>
</dbReference>
<dbReference type="PROSITE" id="PS00455">
    <property type="entry name" value="AMP_BINDING"/>
    <property type="match status" value="1"/>
</dbReference>
<proteinExistence type="inferred from homology"/>
<evidence type="ECO:0000256" key="2">
    <source>
        <dbReference type="ARBA" id="ARBA00022598"/>
    </source>
</evidence>
<dbReference type="PANTHER" id="PTHR43859:SF4">
    <property type="entry name" value="BUTANOATE--COA LIGASE AAE1-RELATED"/>
    <property type="match status" value="1"/>
</dbReference>
<dbReference type="InterPro" id="IPR020845">
    <property type="entry name" value="AMP-binding_CS"/>
</dbReference>
<dbReference type="Proteomes" id="UP000199223">
    <property type="component" value="Unassembled WGS sequence"/>
</dbReference>
<dbReference type="Gene3D" id="3.40.50.12780">
    <property type="entry name" value="N-terminal domain of ligase-like"/>
    <property type="match status" value="1"/>
</dbReference>
<evidence type="ECO:0000256" key="4">
    <source>
        <dbReference type="ARBA" id="ARBA00023098"/>
    </source>
</evidence>
<dbReference type="GO" id="GO:0006631">
    <property type="term" value="P:fatty acid metabolic process"/>
    <property type="evidence" value="ECO:0007669"/>
    <property type="project" value="UniProtKB-KW"/>
</dbReference>
<accession>A0A1H6XW48</accession>
<evidence type="ECO:0000259" key="6">
    <source>
        <dbReference type="Pfam" id="PF13193"/>
    </source>
</evidence>
<keyword evidence="2" id="KW-0436">Ligase</keyword>
<dbReference type="InterPro" id="IPR000873">
    <property type="entry name" value="AMP-dep_synth/lig_dom"/>
</dbReference>
<dbReference type="SUPFAM" id="SSF56801">
    <property type="entry name" value="Acetyl-CoA synthetase-like"/>
    <property type="match status" value="1"/>
</dbReference>
<gene>
    <name evidence="7" type="ORF">SAMN04488058_10647</name>
</gene>
<evidence type="ECO:0000313" key="7">
    <source>
        <dbReference type="EMBL" id="SEJ32396.1"/>
    </source>
</evidence>
<dbReference type="Pfam" id="PF00501">
    <property type="entry name" value="AMP-binding"/>
    <property type="match status" value="1"/>
</dbReference>
<feature type="domain" description="AMP-dependent synthetase/ligase" evidence="5">
    <location>
        <begin position="35"/>
        <end position="381"/>
    </location>
</feature>
<evidence type="ECO:0000313" key="8">
    <source>
        <dbReference type="Proteomes" id="UP000199223"/>
    </source>
</evidence>
<dbReference type="EMBL" id="FNZA01000006">
    <property type="protein sequence ID" value="SEJ32396.1"/>
    <property type="molecule type" value="Genomic_DNA"/>
</dbReference>
<dbReference type="OrthoDB" id="9765680at2"/>
<protein>
    <submittedName>
        <fullName evidence="7">Fatty-acyl-CoA synthase</fullName>
    </submittedName>
</protein>
<dbReference type="AlphaFoldDB" id="A0A1H6XW48"/>
<dbReference type="Pfam" id="PF13193">
    <property type="entry name" value="AMP-binding_C"/>
    <property type="match status" value="1"/>
</dbReference>
<dbReference type="InterPro" id="IPR042099">
    <property type="entry name" value="ANL_N_sf"/>
</dbReference>
<keyword evidence="3" id="KW-0276">Fatty acid metabolism</keyword>
<organism evidence="7 8">
    <name type="scientific">Deinococcus reticulitermitis</name>
    <dbReference type="NCBI Taxonomy" id="856736"/>
    <lineage>
        <taxon>Bacteria</taxon>
        <taxon>Thermotogati</taxon>
        <taxon>Deinococcota</taxon>
        <taxon>Deinococci</taxon>
        <taxon>Deinococcales</taxon>
        <taxon>Deinococcaceae</taxon>
        <taxon>Deinococcus</taxon>
    </lineage>
</organism>
<feature type="domain" description="AMP-binding enzyme C-terminal" evidence="6">
    <location>
        <begin position="431"/>
        <end position="505"/>
    </location>
</feature>
<reference evidence="8" key="1">
    <citation type="submission" date="2016-10" db="EMBL/GenBank/DDBJ databases">
        <authorList>
            <person name="Varghese N."/>
            <person name="Submissions S."/>
        </authorList>
    </citation>
    <scope>NUCLEOTIDE SEQUENCE [LARGE SCALE GENOMIC DNA]</scope>
    <source>
        <strain evidence="8">CGMCC 1.10218</strain>
    </source>
</reference>
<keyword evidence="8" id="KW-1185">Reference proteome</keyword>
<dbReference type="InterPro" id="IPR045851">
    <property type="entry name" value="AMP-bd_C_sf"/>
</dbReference>
<comment type="similarity">
    <text evidence="1">Belongs to the ATP-dependent AMP-binding enzyme family.</text>
</comment>
<dbReference type="InterPro" id="IPR025110">
    <property type="entry name" value="AMP-bd_C"/>
</dbReference>